<keyword evidence="4" id="KW-0378">Hydrolase</keyword>
<dbReference type="InterPro" id="IPR050422">
    <property type="entry name" value="X-Pro_aminopeptidase_P"/>
</dbReference>
<dbReference type="InterPro" id="IPR033740">
    <property type="entry name" value="Pept_M24B"/>
</dbReference>
<dbReference type="InterPro" id="IPR032416">
    <property type="entry name" value="Peptidase_M24_C"/>
</dbReference>
<comment type="similarity">
    <text evidence="2">Belongs to the peptidase M24B family.</text>
</comment>
<dbReference type="Pfam" id="PF16188">
    <property type="entry name" value="Peptidase_M24_C"/>
    <property type="match status" value="2"/>
</dbReference>
<feature type="domain" description="Reverse transcriptase" evidence="6">
    <location>
        <begin position="1"/>
        <end position="134"/>
    </location>
</feature>
<dbReference type="PANTHER" id="PTHR43763">
    <property type="entry name" value="XAA-PRO AMINOPEPTIDASE 1"/>
    <property type="match status" value="1"/>
</dbReference>
<evidence type="ECO:0000256" key="4">
    <source>
        <dbReference type="ARBA" id="ARBA00022801"/>
    </source>
</evidence>
<accession>A0A8J2W392</accession>
<keyword evidence="3" id="KW-0479">Metal-binding</keyword>
<dbReference type="InterPro" id="IPR000994">
    <property type="entry name" value="Pept_M24"/>
</dbReference>
<dbReference type="Gene3D" id="3.40.350.10">
    <property type="entry name" value="Creatinase/prolidase N-terminal domain"/>
    <property type="match status" value="4"/>
</dbReference>
<comment type="caution">
    <text evidence="7">The sequence shown here is derived from an EMBL/GenBank/DDBJ whole genome shotgun (WGS) entry which is preliminary data.</text>
</comment>
<dbReference type="GO" id="GO:0005737">
    <property type="term" value="C:cytoplasm"/>
    <property type="evidence" value="ECO:0007669"/>
    <property type="project" value="UniProtKB-ARBA"/>
</dbReference>
<evidence type="ECO:0000313" key="8">
    <source>
        <dbReference type="Proteomes" id="UP000789524"/>
    </source>
</evidence>
<dbReference type="Pfam" id="PF00078">
    <property type="entry name" value="RVT_1"/>
    <property type="match status" value="1"/>
</dbReference>
<dbReference type="InterPro" id="IPR000477">
    <property type="entry name" value="RT_dom"/>
</dbReference>
<dbReference type="Pfam" id="PF00557">
    <property type="entry name" value="Peptidase_M24"/>
    <property type="match status" value="2"/>
</dbReference>
<dbReference type="PROSITE" id="PS50878">
    <property type="entry name" value="RT_POL"/>
    <property type="match status" value="1"/>
</dbReference>
<evidence type="ECO:0000313" key="7">
    <source>
        <dbReference type="EMBL" id="CAG9577568.1"/>
    </source>
</evidence>
<dbReference type="InterPro" id="IPR029149">
    <property type="entry name" value="Creatin/AminoP/Spt16_N"/>
</dbReference>
<organism evidence="7 8">
    <name type="scientific">Danaus chrysippus</name>
    <name type="common">African queen</name>
    <dbReference type="NCBI Taxonomy" id="151541"/>
    <lineage>
        <taxon>Eukaryota</taxon>
        <taxon>Metazoa</taxon>
        <taxon>Ecdysozoa</taxon>
        <taxon>Arthropoda</taxon>
        <taxon>Hexapoda</taxon>
        <taxon>Insecta</taxon>
        <taxon>Pterygota</taxon>
        <taxon>Neoptera</taxon>
        <taxon>Endopterygota</taxon>
        <taxon>Lepidoptera</taxon>
        <taxon>Glossata</taxon>
        <taxon>Ditrysia</taxon>
        <taxon>Papilionoidea</taxon>
        <taxon>Nymphalidae</taxon>
        <taxon>Danainae</taxon>
        <taxon>Danaini</taxon>
        <taxon>Danaina</taxon>
        <taxon>Danaus</taxon>
        <taxon>Anosia</taxon>
    </lineage>
</organism>
<dbReference type="Proteomes" id="UP000789524">
    <property type="component" value="Unassembled WGS sequence"/>
</dbReference>
<dbReference type="Gene3D" id="3.90.230.10">
    <property type="entry name" value="Creatinase/methionine aminopeptidase superfamily"/>
    <property type="match status" value="2"/>
</dbReference>
<dbReference type="OrthoDB" id="9995434at2759"/>
<keyword evidence="5" id="KW-0464">Manganese</keyword>
<dbReference type="Gene3D" id="3.30.70.270">
    <property type="match status" value="1"/>
</dbReference>
<protein>
    <submittedName>
        <fullName evidence="7">(African queen) hypothetical protein</fullName>
    </submittedName>
</protein>
<evidence type="ECO:0000256" key="5">
    <source>
        <dbReference type="ARBA" id="ARBA00023211"/>
    </source>
</evidence>
<dbReference type="InterPro" id="IPR043128">
    <property type="entry name" value="Rev_trsase/Diguanyl_cyclase"/>
</dbReference>
<evidence type="ECO:0000256" key="2">
    <source>
        <dbReference type="ARBA" id="ARBA00008766"/>
    </source>
</evidence>
<dbReference type="InterPro" id="IPR036005">
    <property type="entry name" value="Creatinase/aminopeptidase-like"/>
</dbReference>
<dbReference type="SUPFAM" id="SSF55920">
    <property type="entry name" value="Creatinase/aminopeptidase"/>
    <property type="match status" value="2"/>
</dbReference>
<sequence length="1544" mass="171160">MCNSKSVVAIQNDISDPFEIRSGVRQGDALSTVVFNLTLEAAIRNVGVKGLLDYNTSQLAAYADDIVIASRSQSSMIRHTTTLQMEAAKYGLMVNASKTKYLHSTRNPRPLQDVTIGDDTIEGVSSFKYLGSILSSRNKVGDEVNARIMAGSGCFYSLSKLLRSKYLSAKSKLSIYKTIIRPVTTYGCEAWSLTALETQKLAVFERKVLRKVFGPVKDADGDYRIRMNHELEALMNRETIVRFIKSQRAMTIQRLTALRALMAGNPTALAAYIIPTADAHNSEYISPADARREWISGFTGSAGTAVVTANKALVWTDGRYYTQFEKEADLTIWTLMKQSLPETPTMEKWLTSNLIAGSIVGVDPHTMTREEWTPLQTALSKAKMQLVAVENNLVDKARVTLGDPPPKRPQNDIIHLPLEYTGKTAGEKIHDLRVGMLEKKASALIITALDEVAYTLNLRGSDINYNPVFFSYLLLTPDVVTLFWSGGCIPDDIRRNLSEEGVEIVGRPYDDVIGGLSDLARQLSNSGDDEHSVWISNEASEAIHKAVSGEGVLKKPLNLISEVSPVALAKLVKNEVELEGFRNCHIRDGTAVCRFFKWLHQQVDEGNKITEVEAAQRLLEFRKEEKDFMGPSFETISGAGENGAVIHYSPTDDAPRVITDDDVYLLDSGGQYRDGTTDITRTRHMSEPTDLQKETFTRVLKGQIGIGAALYPAGVKGNVLDSLARKYLWDVGLDYAHGTGHGVGHFLNVHEGPSGVSWRPYPHDPGLKMGQILSNEPGYYRVGEFGIRIEDLVETINVTKDTNHPRAKDLLGDYNGRGVLGFNTLTLVPNQRKFIKTQLLDEFEIKYINSYHKRVLDTLGPILKNRGLMDDYAWLEKECSPLIAAQNLVIGNLHSFEVNTYSQYAESHVSGNSNGKKLSRSQSLERVTAVRNVMTERGLDAFIVPTSDAHNSQYIAPADARREWLSGLSGSAGTAVVTANNALLWTDGRYFTQFEMQVDTSIWTLMRIGTDVTIENWLASNMTAGSTIGIDPTTYTRSSWITLENAVRSANISIVPVYNNTVDEARIRISDPPPARPNEPLLALSVNFTGRASNEKISSLVTQIRSRGASALVLTALDDIAYVLNIRGSDIPYNPVFFSYLVIQADTVNSNITLFWGDGNLTGDILEHLQIEGTRLNCKPYTEIFDYLRNMVSLLPPNSTVWLPTGGSQAIYLALEVGFRSAHVKDGIAVVRFLRWVHELVDSGANVTEINVVDKLDELRSDEEYYKGPSFATIAGTGSNGAVIHYKPSRDGEQTVIGRNDMLLVDSGGQYMDGTTDITRTRHMGTPTNIQKQTFTRVLKGQIMLATAVFPRGTLGRDLETFARRYLWDVGLNYAHGTGHGVGHFLNVHEGPVGIMNMANDPGLEPGIIMSNEPGYYEVGEYGIRHEDIVEVINLTKDSDHIYAKDLIGNFTNRSPTAFYTISLAPHQTKCLDVGIMSDDEIKYLNNYHARVLSTLGPILKERDLQKDYEWLEKECAPIQRSSAVLVKSSPFMIIIITSLWYTP</sequence>
<dbReference type="GO" id="GO:0046872">
    <property type="term" value="F:metal ion binding"/>
    <property type="evidence" value="ECO:0007669"/>
    <property type="project" value="UniProtKB-KW"/>
</dbReference>
<dbReference type="EMBL" id="CAKASE010000076">
    <property type="protein sequence ID" value="CAG9577568.1"/>
    <property type="molecule type" value="Genomic_DNA"/>
</dbReference>
<reference evidence="7" key="1">
    <citation type="submission" date="2021-09" db="EMBL/GenBank/DDBJ databases">
        <authorList>
            <person name="Martin H S."/>
        </authorList>
    </citation>
    <scope>NUCLEOTIDE SEQUENCE</scope>
</reference>
<dbReference type="SUPFAM" id="SSF56672">
    <property type="entry name" value="DNA/RNA polymerases"/>
    <property type="match status" value="1"/>
</dbReference>
<dbReference type="SUPFAM" id="SSF53092">
    <property type="entry name" value="Creatinase/prolidase N-terminal domain"/>
    <property type="match status" value="2"/>
</dbReference>
<dbReference type="InterPro" id="IPR043502">
    <property type="entry name" value="DNA/RNA_pol_sf"/>
</dbReference>
<dbReference type="FunFam" id="3.40.350.10:FF:000003">
    <property type="entry name" value="Xaa-pro aminopeptidase P"/>
    <property type="match status" value="2"/>
</dbReference>
<dbReference type="Pfam" id="PF16189">
    <property type="entry name" value="Creatinase_N_2"/>
    <property type="match status" value="2"/>
</dbReference>
<keyword evidence="8" id="KW-1185">Reference proteome</keyword>
<comment type="cofactor">
    <cofactor evidence="1">
        <name>Mn(2+)</name>
        <dbReference type="ChEBI" id="CHEBI:29035"/>
    </cofactor>
</comment>
<dbReference type="FunFam" id="3.90.230.10:FF:000007">
    <property type="entry name" value="Xaa-Pro aminopeptidase P"/>
    <property type="match status" value="1"/>
</dbReference>
<dbReference type="InterPro" id="IPR000587">
    <property type="entry name" value="Creatinase_N"/>
</dbReference>
<dbReference type="CDD" id="cd01085">
    <property type="entry name" value="APP"/>
    <property type="match status" value="2"/>
</dbReference>
<gene>
    <name evidence="7" type="ORF">DCHRY22_LOCUS12385</name>
</gene>
<name>A0A8J2W392_9NEOP</name>
<dbReference type="GO" id="GO:0070006">
    <property type="term" value="F:metalloaminopeptidase activity"/>
    <property type="evidence" value="ECO:0007669"/>
    <property type="project" value="InterPro"/>
</dbReference>
<dbReference type="FunFam" id="3.90.230.10:FF:000009">
    <property type="entry name" value="xaa-Pro aminopeptidase 2"/>
    <property type="match status" value="1"/>
</dbReference>
<proteinExistence type="inferred from homology"/>
<dbReference type="PANTHER" id="PTHR43763:SF20">
    <property type="entry name" value="XAA-PRO AMINOPEPTIDASE APEPP"/>
    <property type="match status" value="1"/>
</dbReference>
<dbReference type="Pfam" id="PF01321">
    <property type="entry name" value="Creatinase_N"/>
    <property type="match status" value="2"/>
</dbReference>
<evidence type="ECO:0000256" key="3">
    <source>
        <dbReference type="ARBA" id="ARBA00022723"/>
    </source>
</evidence>
<evidence type="ECO:0000256" key="1">
    <source>
        <dbReference type="ARBA" id="ARBA00001936"/>
    </source>
</evidence>
<evidence type="ECO:0000259" key="6">
    <source>
        <dbReference type="PROSITE" id="PS50878"/>
    </source>
</evidence>
<dbReference type="GO" id="GO:0071897">
    <property type="term" value="P:DNA biosynthetic process"/>
    <property type="evidence" value="ECO:0007669"/>
    <property type="project" value="UniProtKB-ARBA"/>
</dbReference>